<dbReference type="PIRSF" id="PIRSF002155">
    <property type="entry name" value="Ribosomal_L1"/>
    <property type="match status" value="1"/>
</dbReference>
<dbReference type="PANTHER" id="PTHR36427">
    <property type="entry name" value="54S RIBOSOMAL PROTEIN L1, MITOCHONDRIAL"/>
    <property type="match status" value="1"/>
</dbReference>
<dbReference type="EMBL" id="CAJVPL010003754">
    <property type="protein sequence ID" value="CAG8638007.1"/>
    <property type="molecule type" value="Genomic_DNA"/>
</dbReference>
<dbReference type="Proteomes" id="UP000789831">
    <property type="component" value="Unassembled WGS sequence"/>
</dbReference>
<sequence>MKKHSRRYRAIKEHVPNNKHYSVAESLNFLQNNNREKLKNIKASFSLNWANQKNILKSKIILPHPLPPKGKLAIIKEDLPTDIVSNLTKNEQVELLTVAEVRQKTEKKKKSHETKLKTLEKILAPKGAFPNKKNGSLTENILTEVEKFQQGEKEIKTDKGGNIHAVIGSSDFSRKQLEANFKTIYDTIINLQPVGGKGEVLKNITISTTMGPGLKILSQK</sequence>
<proteinExistence type="inferred from homology"/>
<evidence type="ECO:0000256" key="2">
    <source>
        <dbReference type="ARBA" id="ARBA00022980"/>
    </source>
</evidence>
<dbReference type="InterPro" id="IPR023674">
    <property type="entry name" value="Ribosomal_uL1-like"/>
</dbReference>
<evidence type="ECO:0000313" key="5">
    <source>
        <dbReference type="Proteomes" id="UP000789831"/>
    </source>
</evidence>
<protein>
    <submittedName>
        <fullName evidence="4">3068_t:CDS:1</fullName>
    </submittedName>
</protein>
<evidence type="ECO:0000256" key="3">
    <source>
        <dbReference type="ARBA" id="ARBA00023274"/>
    </source>
</evidence>
<dbReference type="CDD" id="cd00403">
    <property type="entry name" value="Ribosomal_L1"/>
    <property type="match status" value="1"/>
</dbReference>
<evidence type="ECO:0000313" key="4">
    <source>
        <dbReference type="EMBL" id="CAG8638007.1"/>
    </source>
</evidence>
<dbReference type="SUPFAM" id="SSF56808">
    <property type="entry name" value="Ribosomal protein L1"/>
    <property type="match status" value="1"/>
</dbReference>
<reference evidence="4" key="1">
    <citation type="submission" date="2021-06" db="EMBL/GenBank/DDBJ databases">
        <authorList>
            <person name="Kallberg Y."/>
            <person name="Tangrot J."/>
            <person name="Rosling A."/>
        </authorList>
    </citation>
    <scope>NUCLEOTIDE SEQUENCE</scope>
    <source>
        <strain evidence="4">MT106</strain>
    </source>
</reference>
<dbReference type="GO" id="GO:0003735">
    <property type="term" value="F:structural constituent of ribosome"/>
    <property type="evidence" value="ECO:0007669"/>
    <property type="project" value="InterPro"/>
</dbReference>
<gene>
    <name evidence="4" type="ORF">AGERDE_LOCUS10843</name>
</gene>
<dbReference type="InterPro" id="IPR028364">
    <property type="entry name" value="Ribosomal_uL1/biogenesis"/>
</dbReference>
<dbReference type="InterPro" id="IPR016095">
    <property type="entry name" value="Ribosomal_uL1_3-a/b-sand"/>
</dbReference>
<dbReference type="Gene3D" id="3.30.190.20">
    <property type="match status" value="1"/>
</dbReference>
<keyword evidence="3" id="KW-0687">Ribonucleoprotein</keyword>
<comment type="similarity">
    <text evidence="1">Belongs to the universal ribosomal protein uL1 family.</text>
</comment>
<keyword evidence="2" id="KW-0689">Ribosomal protein</keyword>
<dbReference type="Gene3D" id="3.40.50.790">
    <property type="match status" value="1"/>
</dbReference>
<keyword evidence="5" id="KW-1185">Reference proteome</keyword>
<dbReference type="PANTHER" id="PTHR36427:SF3">
    <property type="entry name" value="LARGE RIBOSOMAL SUBUNIT PROTEIN UL1M"/>
    <property type="match status" value="1"/>
</dbReference>
<accession>A0A9N9GVT5</accession>
<organism evidence="4 5">
    <name type="scientific">Ambispora gerdemannii</name>
    <dbReference type="NCBI Taxonomy" id="144530"/>
    <lineage>
        <taxon>Eukaryota</taxon>
        <taxon>Fungi</taxon>
        <taxon>Fungi incertae sedis</taxon>
        <taxon>Mucoromycota</taxon>
        <taxon>Glomeromycotina</taxon>
        <taxon>Glomeromycetes</taxon>
        <taxon>Archaeosporales</taxon>
        <taxon>Ambisporaceae</taxon>
        <taxon>Ambispora</taxon>
    </lineage>
</organism>
<evidence type="ECO:0000256" key="1">
    <source>
        <dbReference type="ARBA" id="ARBA00010531"/>
    </source>
</evidence>
<dbReference type="GO" id="GO:0003723">
    <property type="term" value="F:RNA binding"/>
    <property type="evidence" value="ECO:0007669"/>
    <property type="project" value="InterPro"/>
</dbReference>
<dbReference type="GO" id="GO:0006412">
    <property type="term" value="P:translation"/>
    <property type="evidence" value="ECO:0007669"/>
    <property type="project" value="InterPro"/>
</dbReference>
<name>A0A9N9GVT5_9GLOM</name>
<dbReference type="Pfam" id="PF00687">
    <property type="entry name" value="Ribosomal_L1"/>
    <property type="match status" value="1"/>
</dbReference>
<dbReference type="OrthoDB" id="1747252at2759"/>
<dbReference type="InterPro" id="IPR002143">
    <property type="entry name" value="Ribosomal_uL1"/>
</dbReference>
<comment type="caution">
    <text evidence="4">The sequence shown here is derived from an EMBL/GenBank/DDBJ whole genome shotgun (WGS) entry which is preliminary data.</text>
</comment>
<dbReference type="GO" id="GO:0015934">
    <property type="term" value="C:large ribosomal subunit"/>
    <property type="evidence" value="ECO:0007669"/>
    <property type="project" value="InterPro"/>
</dbReference>
<dbReference type="AlphaFoldDB" id="A0A9N9GVT5"/>